<feature type="domain" description="POP1 C-terminal" evidence="7">
    <location>
        <begin position="757"/>
        <end position="850"/>
    </location>
</feature>
<reference evidence="8" key="1">
    <citation type="submission" date="2025-05" db="UniProtKB">
        <authorList>
            <consortium name="RefSeq"/>
        </authorList>
    </citation>
    <scope>NUCLEOTIDE SEQUENCE [LARGE SCALE GENOMIC DNA]</scope>
</reference>
<dbReference type="Proteomes" id="UP000827889">
    <property type="component" value="Chromosome 2"/>
</dbReference>
<evidence type="ECO:0000259" key="5">
    <source>
        <dbReference type="Pfam" id="PF06978"/>
    </source>
</evidence>
<gene>
    <name evidence="9" type="primary">LOC115738310</name>
</gene>
<evidence type="ECO:0000259" key="7">
    <source>
        <dbReference type="Pfam" id="PF22770"/>
    </source>
</evidence>
<dbReference type="Pfam" id="PF22770">
    <property type="entry name" value="POP1_C"/>
    <property type="match status" value="1"/>
</dbReference>
<dbReference type="InterPro" id="IPR012590">
    <property type="entry name" value="POPLD_dom"/>
</dbReference>
<dbReference type="Pfam" id="PF06978">
    <property type="entry name" value="POP1_N"/>
    <property type="match status" value="1"/>
</dbReference>
<organism evidence="8 9">
    <name type="scientific">Rhodamnia argentea</name>
    <dbReference type="NCBI Taxonomy" id="178133"/>
    <lineage>
        <taxon>Eukaryota</taxon>
        <taxon>Viridiplantae</taxon>
        <taxon>Streptophyta</taxon>
        <taxon>Embryophyta</taxon>
        <taxon>Tracheophyta</taxon>
        <taxon>Spermatophyta</taxon>
        <taxon>Magnoliopsida</taxon>
        <taxon>eudicotyledons</taxon>
        <taxon>Gunneridae</taxon>
        <taxon>Pentapetalae</taxon>
        <taxon>rosids</taxon>
        <taxon>malvids</taxon>
        <taxon>Myrtales</taxon>
        <taxon>Myrtaceae</taxon>
        <taxon>Myrtoideae</taxon>
        <taxon>Myrteae</taxon>
        <taxon>Australasian group</taxon>
        <taxon>Rhodamnia</taxon>
    </lineage>
</organism>
<feature type="domain" description="Pop1 N-terminal" evidence="5">
    <location>
        <begin position="45"/>
        <end position="184"/>
    </location>
</feature>
<keyword evidence="8" id="KW-1185">Reference proteome</keyword>
<keyword evidence="2" id="KW-0819">tRNA processing</keyword>
<dbReference type="RefSeq" id="XP_048129905.1">
    <property type="nucleotide sequence ID" value="XM_048273948.1"/>
</dbReference>
<evidence type="ECO:0000313" key="9">
    <source>
        <dbReference type="RefSeq" id="XP_048129905.1"/>
    </source>
</evidence>
<feature type="region of interest" description="Disordered" evidence="4">
    <location>
        <begin position="52"/>
        <end position="123"/>
    </location>
</feature>
<feature type="compositionally biased region" description="Basic residues" evidence="4">
    <location>
        <begin position="56"/>
        <end position="65"/>
    </location>
</feature>
<feature type="compositionally biased region" description="Polar residues" evidence="4">
    <location>
        <begin position="110"/>
        <end position="122"/>
    </location>
</feature>
<dbReference type="Pfam" id="PF08170">
    <property type="entry name" value="POPLD"/>
    <property type="match status" value="1"/>
</dbReference>
<dbReference type="PANTHER" id="PTHR22731">
    <property type="entry name" value="RIBONUCLEASES P/MRP PROTEIN SUBUNIT POP1"/>
    <property type="match status" value="1"/>
</dbReference>
<dbReference type="InterPro" id="IPR009723">
    <property type="entry name" value="Pop1_N"/>
</dbReference>
<keyword evidence="3" id="KW-0539">Nucleus</keyword>
<comment type="subcellular location">
    <subcellularLocation>
        <location evidence="1">Nucleus</location>
    </subcellularLocation>
</comment>
<dbReference type="PANTHER" id="PTHR22731:SF3">
    <property type="entry name" value="RIBONUCLEASES P_MRP PROTEIN SUBUNIT POP1"/>
    <property type="match status" value="1"/>
</dbReference>
<protein>
    <submittedName>
        <fullName evidence="9">Ribonucleases P/MRP protein subunit POP1 isoform X1</fullName>
    </submittedName>
</protein>
<dbReference type="InterPro" id="IPR039182">
    <property type="entry name" value="Pop1"/>
</dbReference>
<evidence type="ECO:0000313" key="8">
    <source>
        <dbReference type="Proteomes" id="UP000827889"/>
    </source>
</evidence>
<name>A0ABM3GZX0_9MYRT</name>
<sequence length="861" mass="96892">MSNTSLVILWAVMGSDGSKRSMAPRTLSVRKFAESRAAEVENLHSVVADRLSNNFRSRRNKRRRTTAHENQLANRRHRQKQKDSQVAGADRNPAAPGNVPRRVRRRNELKQNPQSGFCTSGDGTRRLRTHVWHAKRFTMTKLWGFYLPLGLQGRGRGSRALLKWYKQGVVIHDASYHFDVQLEGPQDSLISVLDRVLVPSPSAHPIDISQSILSGVTYGRAMLHHVGTPLSKPIAPVIYMWRCLDQHNTGKGQQDCAVNGEGVPENIDGSVPFRRLWVWVHVSAFTEGYDALKCACQKEMDEFGSLIHCSSLEGHLTKLEVMGSGAFKLLRKILHPIKDVLERPFQLKKHSSVEASKDEKKMERDLLHSEDGFPSCAILSLNVKDPREYKDEETVSDSKMIAVNTVDEVLSHVTEKQPSMTQPFAKGGGLFLLSQAHHDLWDVSSGIRTPIEENVLHTERHKKRMDFLCLDSFNSGMTNSLHRSQSSRSCPIVLLRNGSADDHLKGWSIILPLSWVKAFWIPFISKGAHAIGLREKHWIANNAYMPYFPWDFPDCNAYTSFMAIEAVASQSKADCRPPAVRALKGPIPPPWSAICPFDKAYTARLDTLISSERSTSNSSSASSLTNSSSGVTSSRLQDHLCGFRGSVVRTNKELTCFLKDYYGGHSFLFPYKMVSDRSFLKAPKAKSNVGGLANGISLIMALRDLCFLRVTLHALKEGFFEEGAIVCAPRFTDISSRASRLENNKIGLQMPQSAAASYFKEVCPGEWEIQVPEDPIARESHRWPIGFVTTGFVRGSKKLTAEAFCEVNYLAHLREEQWTEMHVERRKREIYVLVRNMRSSAYRLALATIVLEQKEDDLEFM</sequence>
<evidence type="ECO:0000259" key="6">
    <source>
        <dbReference type="Pfam" id="PF08170"/>
    </source>
</evidence>
<dbReference type="GeneID" id="115738310"/>
<feature type="domain" description="POPLD" evidence="6">
    <location>
        <begin position="506"/>
        <end position="581"/>
    </location>
</feature>
<evidence type="ECO:0000256" key="1">
    <source>
        <dbReference type="ARBA" id="ARBA00004123"/>
    </source>
</evidence>
<evidence type="ECO:0000256" key="2">
    <source>
        <dbReference type="ARBA" id="ARBA00022694"/>
    </source>
</evidence>
<reference evidence="9" key="2">
    <citation type="submission" date="2025-08" db="UniProtKB">
        <authorList>
            <consortium name="RefSeq"/>
        </authorList>
    </citation>
    <scope>IDENTIFICATION</scope>
    <source>
        <tissue evidence="9">Leaf</tissue>
    </source>
</reference>
<feature type="region of interest" description="Disordered" evidence="4">
    <location>
        <begin position="613"/>
        <end position="634"/>
    </location>
</feature>
<evidence type="ECO:0000256" key="4">
    <source>
        <dbReference type="SAM" id="MobiDB-lite"/>
    </source>
</evidence>
<evidence type="ECO:0000256" key="3">
    <source>
        <dbReference type="ARBA" id="ARBA00023242"/>
    </source>
</evidence>
<proteinExistence type="predicted"/>
<dbReference type="InterPro" id="IPR055079">
    <property type="entry name" value="POP1_C"/>
</dbReference>
<accession>A0ABM3GZX0</accession>